<dbReference type="AlphaFoldDB" id="A0ABD5J4K3"/>
<name>A0ABD5J4K3_9ACTN</name>
<evidence type="ECO:0000313" key="1">
    <source>
        <dbReference type="EMBL" id="MEE4583156.1"/>
    </source>
</evidence>
<proteinExistence type="predicted"/>
<protein>
    <submittedName>
        <fullName evidence="1">Uncharacterized protein</fullName>
    </submittedName>
</protein>
<organism evidence="1 2">
    <name type="scientific">Streptomyces antimycoticus</name>
    <dbReference type="NCBI Taxonomy" id="68175"/>
    <lineage>
        <taxon>Bacteria</taxon>
        <taxon>Bacillati</taxon>
        <taxon>Actinomycetota</taxon>
        <taxon>Actinomycetes</taxon>
        <taxon>Kitasatosporales</taxon>
        <taxon>Streptomycetaceae</taxon>
        <taxon>Streptomyces</taxon>
        <taxon>Streptomyces violaceusniger group</taxon>
    </lineage>
</organism>
<dbReference type="Proteomes" id="UP001354649">
    <property type="component" value="Unassembled WGS sequence"/>
</dbReference>
<dbReference type="EMBL" id="JAZBJQ010000004">
    <property type="protein sequence ID" value="MEE4583156.1"/>
    <property type="molecule type" value="Genomic_DNA"/>
</dbReference>
<dbReference type="RefSeq" id="WP_156107569.1">
    <property type="nucleotide sequence ID" value="NZ_JBITXU010000009.1"/>
</dbReference>
<reference evidence="1 2" key="1">
    <citation type="submission" date="2023-11" db="EMBL/GenBank/DDBJ databases">
        <title>30 novel species of actinomycetes from the DSMZ collection.</title>
        <authorList>
            <person name="Nouioui I."/>
        </authorList>
    </citation>
    <scope>NUCLEOTIDE SEQUENCE [LARGE SCALE GENOMIC DNA]</scope>
    <source>
        <strain evidence="1 2">DSM 41602</strain>
    </source>
</reference>
<comment type="caution">
    <text evidence="1">The sequence shown here is derived from an EMBL/GenBank/DDBJ whole genome shotgun (WGS) entry which is preliminary data.</text>
</comment>
<gene>
    <name evidence="1" type="ORF">V2K49_08280</name>
</gene>
<evidence type="ECO:0000313" key="2">
    <source>
        <dbReference type="Proteomes" id="UP001354649"/>
    </source>
</evidence>
<sequence length="71" mass="7509">MTWHIAAGLDALPVTRQHRLVAGFYGTGRPARLLKAAAEAAGKNGDPRRLQEFEAVVSAQGADAPPVRTDS</sequence>
<accession>A0ABD5J4K3</accession>